<gene>
    <name evidence="4" type="ORF">E0L32_006397</name>
</gene>
<dbReference type="GeneID" id="41973844"/>
<dbReference type="EMBL" id="SKBQ01000036">
    <property type="protein sequence ID" value="TPX13197.1"/>
    <property type="molecule type" value="Genomic_DNA"/>
</dbReference>
<sequence length="181" mass="18593">MSKPTGAARPAPGQEPAVAVTVRSLRAGAGDAEAVRLPAQPAGTSLLDIKTAVAERLSLAPSRVRLLHRKKPVADSKVLKDLLGPGDSSLELSVMIMGGGGAAAAAAAATSTTSSSSPPPPVAGGEDVVGRTTAGGPTGMAVVEGPEFWNDLRGFLLQRVRDEKVTDEVFSLFLRAWEERS</sequence>
<accession>A0A507B0E7</accession>
<dbReference type="Gene3D" id="1.10.286.70">
    <property type="entry name" value="Get5 dimerization domain"/>
    <property type="match status" value="1"/>
</dbReference>
<feature type="domain" description="Get5 N-terminal" evidence="2">
    <location>
        <begin position="10"/>
        <end position="99"/>
    </location>
</feature>
<dbReference type="Pfam" id="PF12754">
    <property type="entry name" value="Get5_N"/>
    <property type="match status" value="1"/>
</dbReference>
<evidence type="ECO:0000313" key="5">
    <source>
        <dbReference type="Proteomes" id="UP000319257"/>
    </source>
</evidence>
<feature type="region of interest" description="Disordered" evidence="1">
    <location>
        <begin position="109"/>
        <end position="137"/>
    </location>
</feature>
<evidence type="ECO:0000259" key="3">
    <source>
        <dbReference type="Pfam" id="PF17183"/>
    </source>
</evidence>
<dbReference type="AlphaFoldDB" id="A0A507B0E7"/>
<evidence type="ECO:0000259" key="2">
    <source>
        <dbReference type="Pfam" id="PF12754"/>
    </source>
</evidence>
<dbReference type="OrthoDB" id="5366541at2759"/>
<dbReference type="InterPro" id="IPR024737">
    <property type="entry name" value="Get5_N"/>
</dbReference>
<dbReference type="Pfam" id="PF17183">
    <property type="entry name" value="Get5_C"/>
    <property type="match status" value="1"/>
</dbReference>
<dbReference type="Proteomes" id="UP000319257">
    <property type="component" value="Unassembled WGS sequence"/>
</dbReference>
<name>A0A507B0E7_9PEZI</name>
<proteinExistence type="predicted"/>
<feature type="domain" description="Get5 C-terminal" evidence="3">
    <location>
        <begin position="133"/>
        <end position="179"/>
    </location>
</feature>
<organism evidence="4 5">
    <name type="scientific">Thyridium curvatum</name>
    <dbReference type="NCBI Taxonomy" id="1093900"/>
    <lineage>
        <taxon>Eukaryota</taxon>
        <taxon>Fungi</taxon>
        <taxon>Dikarya</taxon>
        <taxon>Ascomycota</taxon>
        <taxon>Pezizomycotina</taxon>
        <taxon>Sordariomycetes</taxon>
        <taxon>Sordariomycetidae</taxon>
        <taxon>Thyridiales</taxon>
        <taxon>Thyridiaceae</taxon>
        <taxon>Thyridium</taxon>
    </lineage>
</organism>
<protein>
    <recommendedName>
        <fullName evidence="6">Ubiquitin-like domain-containing protein</fullName>
    </recommendedName>
</protein>
<dbReference type="InterPro" id="IPR049256">
    <property type="entry name" value="Get5_C"/>
</dbReference>
<evidence type="ECO:0000313" key="4">
    <source>
        <dbReference type="EMBL" id="TPX13197.1"/>
    </source>
</evidence>
<comment type="caution">
    <text evidence="4">The sequence shown here is derived from an EMBL/GenBank/DDBJ whole genome shotgun (WGS) entry which is preliminary data.</text>
</comment>
<evidence type="ECO:0000256" key="1">
    <source>
        <dbReference type="SAM" id="MobiDB-lite"/>
    </source>
</evidence>
<keyword evidence="5" id="KW-1185">Reference proteome</keyword>
<dbReference type="InParanoid" id="A0A507B0E7"/>
<dbReference type="RefSeq" id="XP_030994908.1">
    <property type="nucleotide sequence ID" value="XM_031141026.1"/>
</dbReference>
<reference evidence="4 5" key="1">
    <citation type="submission" date="2019-06" db="EMBL/GenBank/DDBJ databases">
        <title>Draft genome sequence of the filamentous fungus Phialemoniopsis curvata isolated from diesel fuel.</title>
        <authorList>
            <person name="Varaljay V.A."/>
            <person name="Lyon W.J."/>
            <person name="Crouch A.L."/>
            <person name="Drake C.E."/>
            <person name="Hollomon J.M."/>
            <person name="Nadeau L.J."/>
            <person name="Nunn H.S."/>
            <person name="Stevenson B.S."/>
            <person name="Bojanowski C.L."/>
            <person name="Crookes-Goodson W.J."/>
        </authorList>
    </citation>
    <scope>NUCLEOTIDE SEQUENCE [LARGE SCALE GENOMIC DNA]</scope>
    <source>
        <strain evidence="4 5">D216</strain>
    </source>
</reference>
<evidence type="ECO:0008006" key="6">
    <source>
        <dbReference type="Google" id="ProtNLM"/>
    </source>
</evidence>